<proteinExistence type="predicted"/>
<name>A0A8R7K2M0_TRIUA</name>
<reference evidence="1" key="3">
    <citation type="submission" date="2022-06" db="UniProtKB">
        <authorList>
            <consortium name="EnsemblPlants"/>
        </authorList>
    </citation>
    <scope>IDENTIFICATION</scope>
</reference>
<sequence length="45" mass="5166">MPLSWLWSTSFGRSTVLAMEHWIIVIDHNIIPSMLVLPCICVNKL</sequence>
<evidence type="ECO:0000313" key="1">
    <source>
        <dbReference type="EnsemblPlants" id="TuG1812G0100002775.01.T01.cds465988"/>
    </source>
</evidence>
<reference evidence="2" key="1">
    <citation type="journal article" date="2013" name="Nature">
        <title>Draft genome of the wheat A-genome progenitor Triticum urartu.</title>
        <authorList>
            <person name="Ling H.Q."/>
            <person name="Zhao S."/>
            <person name="Liu D."/>
            <person name="Wang J."/>
            <person name="Sun H."/>
            <person name="Zhang C."/>
            <person name="Fan H."/>
            <person name="Li D."/>
            <person name="Dong L."/>
            <person name="Tao Y."/>
            <person name="Gao C."/>
            <person name="Wu H."/>
            <person name="Li Y."/>
            <person name="Cui Y."/>
            <person name="Guo X."/>
            <person name="Zheng S."/>
            <person name="Wang B."/>
            <person name="Yu K."/>
            <person name="Liang Q."/>
            <person name="Yang W."/>
            <person name="Lou X."/>
            <person name="Chen J."/>
            <person name="Feng M."/>
            <person name="Jian J."/>
            <person name="Zhang X."/>
            <person name="Luo G."/>
            <person name="Jiang Y."/>
            <person name="Liu J."/>
            <person name="Wang Z."/>
            <person name="Sha Y."/>
            <person name="Zhang B."/>
            <person name="Wu H."/>
            <person name="Tang D."/>
            <person name="Shen Q."/>
            <person name="Xue P."/>
            <person name="Zou S."/>
            <person name="Wang X."/>
            <person name="Liu X."/>
            <person name="Wang F."/>
            <person name="Yang Y."/>
            <person name="An X."/>
            <person name="Dong Z."/>
            <person name="Zhang K."/>
            <person name="Zhang X."/>
            <person name="Luo M.C."/>
            <person name="Dvorak J."/>
            <person name="Tong Y."/>
            <person name="Wang J."/>
            <person name="Yang H."/>
            <person name="Li Z."/>
            <person name="Wang D."/>
            <person name="Zhang A."/>
            <person name="Wang J."/>
        </authorList>
    </citation>
    <scope>NUCLEOTIDE SEQUENCE</scope>
    <source>
        <strain evidence="2">cv. G1812</strain>
    </source>
</reference>
<dbReference type="AlphaFoldDB" id="A0A8R7K2M0"/>
<reference evidence="1" key="2">
    <citation type="submission" date="2018-03" db="EMBL/GenBank/DDBJ databases">
        <title>The Triticum urartu genome reveals the dynamic nature of wheat genome evolution.</title>
        <authorList>
            <person name="Ling H."/>
            <person name="Ma B."/>
            <person name="Shi X."/>
            <person name="Liu H."/>
            <person name="Dong L."/>
            <person name="Sun H."/>
            <person name="Cao Y."/>
            <person name="Gao Q."/>
            <person name="Zheng S."/>
            <person name="Li Y."/>
            <person name="Yu Y."/>
            <person name="Du H."/>
            <person name="Qi M."/>
            <person name="Li Y."/>
            <person name="Yu H."/>
            <person name="Cui Y."/>
            <person name="Wang N."/>
            <person name="Chen C."/>
            <person name="Wu H."/>
            <person name="Zhao Y."/>
            <person name="Zhang J."/>
            <person name="Li Y."/>
            <person name="Zhou W."/>
            <person name="Zhang B."/>
            <person name="Hu W."/>
            <person name="Eijk M."/>
            <person name="Tang J."/>
            <person name="Witsenboer H."/>
            <person name="Zhao S."/>
            <person name="Li Z."/>
            <person name="Zhang A."/>
            <person name="Wang D."/>
            <person name="Liang C."/>
        </authorList>
    </citation>
    <scope>NUCLEOTIDE SEQUENCE [LARGE SCALE GENOMIC DNA]</scope>
    <source>
        <strain evidence="1">cv. G1812</strain>
    </source>
</reference>
<accession>A0A8R7K2M0</accession>
<dbReference type="Gramene" id="TuG1812G0100002775.01.T01">
    <property type="protein sequence ID" value="TuG1812G0100002775.01.T01.cds465988"/>
    <property type="gene ID" value="TuG1812G0100002775.01"/>
</dbReference>
<dbReference type="Proteomes" id="UP000015106">
    <property type="component" value="Chromosome 1"/>
</dbReference>
<keyword evidence="2" id="KW-1185">Reference proteome</keyword>
<organism evidence="1 2">
    <name type="scientific">Triticum urartu</name>
    <name type="common">Red wild einkorn</name>
    <name type="synonym">Crithodium urartu</name>
    <dbReference type="NCBI Taxonomy" id="4572"/>
    <lineage>
        <taxon>Eukaryota</taxon>
        <taxon>Viridiplantae</taxon>
        <taxon>Streptophyta</taxon>
        <taxon>Embryophyta</taxon>
        <taxon>Tracheophyta</taxon>
        <taxon>Spermatophyta</taxon>
        <taxon>Magnoliopsida</taxon>
        <taxon>Liliopsida</taxon>
        <taxon>Poales</taxon>
        <taxon>Poaceae</taxon>
        <taxon>BOP clade</taxon>
        <taxon>Pooideae</taxon>
        <taxon>Triticodae</taxon>
        <taxon>Triticeae</taxon>
        <taxon>Triticinae</taxon>
        <taxon>Triticum</taxon>
    </lineage>
</organism>
<evidence type="ECO:0000313" key="2">
    <source>
        <dbReference type="Proteomes" id="UP000015106"/>
    </source>
</evidence>
<protein>
    <submittedName>
        <fullName evidence="1">Uncharacterized protein</fullName>
    </submittedName>
</protein>
<dbReference type="EnsemblPlants" id="TuG1812G0100002775.01.T01">
    <property type="protein sequence ID" value="TuG1812G0100002775.01.T01.cds465988"/>
    <property type="gene ID" value="TuG1812G0100002775.01"/>
</dbReference>